<sequence>MPRFDDRDNEATVSNRFWFQLHGWFSLPVWLVFTFVCITGTIAVVSHELTWLTNPEARATNPQGVPPKPIAELVDVVVGEYPSADVTNVLVFEPYLVTAVVFTDHDKPHAIAYVNQYTGEIQELNLGLSFIDFMRSLHGWLLFPWHTNYSIGYYIVSAMAIVMLGALITGLVIYKNFWRSFTQPKLRFHQGKKTILADLHRLAGVWSIWFLIVMSVTGLWYLIQAVLWHAEVDIEPHAPLIAASQLPMQKQSPEVSLADAMQLAYQHFPQFQPSYVALPEHTRDMYHLSGGGGELLFDGYSYSLSINPWTGEISHTQSPETMTPLQTLSHIADPLHFGTFGGLWTKLIWFVFGLLISGMSITGFMMWGSRVVKSIRKPDAVEAIYAD</sequence>
<accession>A0ABM7DNW1</accession>
<dbReference type="InterPro" id="IPR005625">
    <property type="entry name" value="PepSY-ass_TM"/>
</dbReference>
<evidence type="ECO:0000313" key="3">
    <source>
        <dbReference type="Proteomes" id="UP000278437"/>
    </source>
</evidence>
<keyword evidence="1" id="KW-0812">Transmembrane</keyword>
<dbReference type="PANTHER" id="PTHR34219:SF8">
    <property type="entry name" value="PEPSY DOMAIN-CONTAINING PROTEIN"/>
    <property type="match status" value="1"/>
</dbReference>
<dbReference type="PANTHER" id="PTHR34219">
    <property type="entry name" value="IRON-REGULATED INNER MEMBRANE PROTEIN-RELATED"/>
    <property type="match status" value="1"/>
</dbReference>
<organism evidence="2 3">
    <name type="scientific">Shewanella khirikhana</name>
    <dbReference type="NCBI Taxonomy" id="1965282"/>
    <lineage>
        <taxon>Bacteria</taxon>
        <taxon>Pseudomonadati</taxon>
        <taxon>Pseudomonadota</taxon>
        <taxon>Gammaproteobacteria</taxon>
        <taxon>Alteromonadales</taxon>
        <taxon>Shewanellaceae</taxon>
        <taxon>Shewanella</taxon>
    </lineage>
</organism>
<feature type="transmembrane region" description="Helical" evidence="1">
    <location>
        <begin position="347"/>
        <end position="367"/>
    </location>
</feature>
<feature type="transmembrane region" description="Helical" evidence="1">
    <location>
        <begin position="199"/>
        <end position="223"/>
    </location>
</feature>
<feature type="transmembrane region" description="Helical" evidence="1">
    <location>
        <begin position="151"/>
        <end position="178"/>
    </location>
</feature>
<name>A0ABM7DNW1_9GAMM</name>
<keyword evidence="3" id="KW-1185">Reference proteome</keyword>
<dbReference type="EMBL" id="CP020373">
    <property type="protein sequence ID" value="AZQ11254.1"/>
    <property type="molecule type" value="Genomic_DNA"/>
</dbReference>
<keyword evidence="1" id="KW-0472">Membrane</keyword>
<evidence type="ECO:0000256" key="1">
    <source>
        <dbReference type="SAM" id="Phobius"/>
    </source>
</evidence>
<keyword evidence="1" id="KW-1133">Transmembrane helix</keyword>
<protein>
    <submittedName>
        <fullName evidence="2">PepSY-associated TM helix</fullName>
    </submittedName>
</protein>
<evidence type="ECO:0000313" key="2">
    <source>
        <dbReference type="EMBL" id="AZQ11254.1"/>
    </source>
</evidence>
<dbReference type="Pfam" id="PF03929">
    <property type="entry name" value="PepSY_TM"/>
    <property type="match status" value="1"/>
</dbReference>
<feature type="transmembrane region" description="Helical" evidence="1">
    <location>
        <begin position="21"/>
        <end position="45"/>
    </location>
</feature>
<reference evidence="3" key="1">
    <citation type="submission" date="2017-03" db="EMBL/GenBank/DDBJ databases">
        <title>Full genome sequence of a non-lethal Shewanella isolate that potentiates virulence of Vibio parahaemolyticus causing acute hepatopancreatic necrosis disease (AHPND) in shrimp.</title>
        <authorList>
            <person name="Prachumwat A."/>
            <person name="Sritunyalucksana K."/>
        </authorList>
    </citation>
    <scope>NUCLEOTIDE SEQUENCE [LARGE SCALE GENOMIC DNA]</scope>
    <source>
        <strain evidence="3">TH2012</strain>
    </source>
</reference>
<proteinExistence type="predicted"/>
<dbReference type="Proteomes" id="UP000278437">
    <property type="component" value="Chromosome"/>
</dbReference>
<dbReference type="RefSeq" id="WP_126167553.1">
    <property type="nucleotide sequence ID" value="NZ_CP020373.1"/>
</dbReference>
<gene>
    <name evidence="2" type="ORF">STH12_02168</name>
</gene>